<reference evidence="22" key="1">
    <citation type="journal article" date="2021" name="PeerJ">
        <title>Extensive microbial diversity within the chicken gut microbiome revealed by metagenomics and culture.</title>
        <authorList>
            <person name="Gilroy R."/>
            <person name="Ravi A."/>
            <person name="Getino M."/>
            <person name="Pursley I."/>
            <person name="Horton D.L."/>
            <person name="Alikhan N.F."/>
            <person name="Baker D."/>
            <person name="Gharbi K."/>
            <person name="Hall N."/>
            <person name="Watson M."/>
            <person name="Adriaenssens E.M."/>
            <person name="Foster-Nyarko E."/>
            <person name="Jarju S."/>
            <person name="Secka A."/>
            <person name="Antonio M."/>
            <person name="Oren A."/>
            <person name="Chaudhuri R.R."/>
            <person name="La Ragione R."/>
            <person name="Hildebrand F."/>
            <person name="Pallen M.J."/>
        </authorList>
    </citation>
    <scope>NUCLEOTIDE SEQUENCE</scope>
    <source>
        <strain evidence="22">USAMLcec3-2134</strain>
    </source>
</reference>
<feature type="binding site" evidence="18">
    <location>
        <position position="71"/>
    </location>
    <ligand>
        <name>K(+)</name>
        <dbReference type="ChEBI" id="CHEBI:29103"/>
    </ligand>
</feature>
<dbReference type="GO" id="GO:0046872">
    <property type="term" value="F:metal ion binding"/>
    <property type="evidence" value="ECO:0007669"/>
    <property type="project" value="UniProtKB-UniRule"/>
</dbReference>
<keyword evidence="13" id="KW-0511">Multifunctional enzyme</keyword>
<comment type="catalytic activity">
    <reaction evidence="2 18 19">
        <text>(6R)-NADPHX = (6S)-NADPHX</text>
        <dbReference type="Rhea" id="RHEA:32227"/>
        <dbReference type="ChEBI" id="CHEBI:64076"/>
        <dbReference type="ChEBI" id="CHEBI:64077"/>
        <dbReference type="EC" id="5.1.99.6"/>
    </reaction>
</comment>
<evidence type="ECO:0000259" key="20">
    <source>
        <dbReference type="PROSITE" id="PS51383"/>
    </source>
</evidence>
<dbReference type="NCBIfam" id="TIGR00197">
    <property type="entry name" value="yjeF_nterm"/>
    <property type="match status" value="1"/>
</dbReference>
<dbReference type="PROSITE" id="PS51385">
    <property type="entry name" value="YJEF_N"/>
    <property type="match status" value="1"/>
</dbReference>
<evidence type="ECO:0000256" key="14">
    <source>
        <dbReference type="ARBA" id="ARBA00025153"/>
    </source>
</evidence>
<comment type="cofactor">
    <cofactor evidence="18 19">
        <name>K(+)</name>
        <dbReference type="ChEBI" id="CHEBI:29103"/>
    </cofactor>
    <text evidence="18 19">Binds 1 potassium ion per subunit.</text>
</comment>
<evidence type="ECO:0000256" key="4">
    <source>
        <dbReference type="ARBA" id="ARBA00009524"/>
    </source>
</evidence>
<feature type="binding site" evidence="18">
    <location>
        <begin position="136"/>
        <end position="142"/>
    </location>
    <ligand>
        <name>(6S)-NADPHX</name>
        <dbReference type="ChEBI" id="CHEBI:64076"/>
    </ligand>
</feature>
<sequence>MEYLVTSQEMRFCDRNTSGRFHIPPAVLMERAALACFSVIEERQKRLRDACSPLGARAGNRVWVAAGFGNNGGDGLALARLLLQAGYRVDVSLIGPPEKRSELTRQQLASLEAYGASVRRSLPEGEYDIIIDALFGVGLSRPLTGEFLEAVEAINRIPAWVLAADLPSGICADTGAVLGAAVEADVTVSFGFRKRGAFFYPGARYAGKVLCFPCGITPDGFLGRIPQCFTFTESAEELLPRRRPDGNKGTFGKVAVFAGQEGMAGACLLAARGAFGAGCGMVKLVSHPSNRIPLQQALPEAMVASRPEEAAGWADAIVAGPGLGAGEETRELITFLLRETKQPLVLDADALNVLAQDPQRMSLLEELQGNPDTRRPLILTPHPGEMARLSGCSTADVLRDPARFALLWAEKLFAAVLCKTARTVVASPENGLYANGSGNSGMATAGSGDVLAGILGTLAAQETNPFRAACVGVYLHGLAGDRAAHEKGERSMTAGDLADQIAGCLSHAGERRKTVR</sequence>
<evidence type="ECO:0000256" key="19">
    <source>
        <dbReference type="PIRNR" id="PIRNR017184"/>
    </source>
</evidence>
<dbReference type="InterPro" id="IPR017953">
    <property type="entry name" value="Carbohydrate_kinase_pred_CS"/>
</dbReference>
<dbReference type="CDD" id="cd01171">
    <property type="entry name" value="YXKO-related"/>
    <property type="match status" value="1"/>
</dbReference>
<keyword evidence="10 17" id="KW-0520">NAD</keyword>
<evidence type="ECO:0000256" key="2">
    <source>
        <dbReference type="ARBA" id="ARBA00000909"/>
    </source>
</evidence>
<dbReference type="GO" id="GO:0110051">
    <property type="term" value="P:metabolite repair"/>
    <property type="evidence" value="ECO:0007669"/>
    <property type="project" value="TreeGrafter"/>
</dbReference>
<keyword evidence="5 18" id="KW-0479">Metal-binding</keyword>
<feature type="binding site" evidence="17">
    <location>
        <position position="266"/>
    </location>
    <ligand>
        <name>(6S)-NADPHX</name>
        <dbReference type="ChEBI" id="CHEBI:64076"/>
    </ligand>
</feature>
<comment type="cofactor">
    <cofactor evidence="17">
        <name>Mg(2+)</name>
        <dbReference type="ChEBI" id="CHEBI:18420"/>
    </cofactor>
</comment>
<feature type="binding site" evidence="17">
    <location>
        <position position="382"/>
    </location>
    <ligand>
        <name>(6S)-NADPHX</name>
        <dbReference type="ChEBI" id="CHEBI:64076"/>
    </ligand>
</feature>
<feature type="binding site" evidence="18">
    <location>
        <position position="132"/>
    </location>
    <ligand>
        <name>K(+)</name>
        <dbReference type="ChEBI" id="CHEBI:29103"/>
    </ligand>
</feature>
<comment type="subunit">
    <text evidence="17">Homotetramer.</text>
</comment>
<dbReference type="EC" id="5.1.99.6" evidence="19"/>
<evidence type="ECO:0000256" key="7">
    <source>
        <dbReference type="ARBA" id="ARBA00022840"/>
    </source>
</evidence>
<feature type="binding site" evidence="18">
    <location>
        <position position="168"/>
    </location>
    <ligand>
        <name>K(+)</name>
        <dbReference type="ChEBI" id="CHEBI:29103"/>
    </ligand>
</feature>
<dbReference type="InterPro" id="IPR030677">
    <property type="entry name" value="Nnr"/>
</dbReference>
<evidence type="ECO:0000256" key="8">
    <source>
        <dbReference type="ARBA" id="ARBA00022857"/>
    </source>
</evidence>
<feature type="domain" description="YjeF C-terminal" evidence="20">
    <location>
        <begin position="231"/>
        <end position="508"/>
    </location>
</feature>
<dbReference type="HAMAP" id="MF_01965">
    <property type="entry name" value="NADHX_dehydratase"/>
    <property type="match status" value="1"/>
</dbReference>
<evidence type="ECO:0000256" key="1">
    <source>
        <dbReference type="ARBA" id="ARBA00000013"/>
    </source>
</evidence>
<feature type="binding site" evidence="17">
    <location>
        <position position="449"/>
    </location>
    <ligand>
        <name>(6S)-NADPHX</name>
        <dbReference type="ChEBI" id="CHEBI:64076"/>
    </ligand>
</feature>
<dbReference type="PROSITE" id="PS01050">
    <property type="entry name" value="YJEF_C_2"/>
    <property type="match status" value="1"/>
</dbReference>
<dbReference type="GO" id="GO:0005524">
    <property type="term" value="F:ATP binding"/>
    <property type="evidence" value="ECO:0007669"/>
    <property type="project" value="UniProtKB-UniRule"/>
</dbReference>
<evidence type="ECO:0000256" key="9">
    <source>
        <dbReference type="ARBA" id="ARBA00022958"/>
    </source>
</evidence>
<dbReference type="NCBIfam" id="TIGR00196">
    <property type="entry name" value="yjeF_cterm"/>
    <property type="match status" value="1"/>
</dbReference>
<dbReference type="GO" id="GO:0046496">
    <property type="term" value="P:nicotinamide nucleotide metabolic process"/>
    <property type="evidence" value="ECO:0007669"/>
    <property type="project" value="UniProtKB-UniRule"/>
</dbReference>
<feature type="binding site" evidence="18">
    <location>
        <position position="165"/>
    </location>
    <ligand>
        <name>(6S)-NADPHX</name>
        <dbReference type="ChEBI" id="CHEBI:64076"/>
    </ligand>
</feature>
<proteinExistence type="inferred from homology"/>
<evidence type="ECO:0000256" key="6">
    <source>
        <dbReference type="ARBA" id="ARBA00022741"/>
    </source>
</evidence>
<dbReference type="AlphaFoldDB" id="A0A9D2MNS0"/>
<comment type="caution">
    <text evidence="18">Lacks conserved residue(s) required for the propagation of feature annotation.</text>
</comment>
<feature type="binding site" evidence="17">
    <location>
        <position position="448"/>
    </location>
    <ligand>
        <name>AMP</name>
        <dbReference type="ChEBI" id="CHEBI:456215"/>
    </ligand>
</feature>
<dbReference type="Pfam" id="PF03853">
    <property type="entry name" value="YjeF_N"/>
    <property type="match status" value="1"/>
</dbReference>
<keyword evidence="11 18" id="KW-0413">Isomerase</keyword>
<keyword evidence="7 17" id="KW-0067">ATP-binding</keyword>
<dbReference type="PANTHER" id="PTHR12592">
    <property type="entry name" value="ATP-DEPENDENT (S)-NAD(P)H-HYDRATE DEHYDRATASE FAMILY MEMBER"/>
    <property type="match status" value="1"/>
</dbReference>
<comment type="similarity">
    <text evidence="3 19">In the N-terminal section; belongs to the NnrE/AIBP family.</text>
</comment>
<keyword evidence="8 17" id="KW-0521">NADP</keyword>
<protein>
    <recommendedName>
        <fullName evidence="19">Bifunctional NAD(P)H-hydrate repair enzyme</fullName>
    </recommendedName>
    <alternativeName>
        <fullName evidence="19">Nicotinamide nucleotide repair protein</fullName>
    </alternativeName>
    <domain>
        <recommendedName>
            <fullName evidence="19">ADP-dependent (S)-NAD(P)H-hydrate dehydratase</fullName>
            <ecNumber evidence="19">4.2.1.136</ecNumber>
        </recommendedName>
        <alternativeName>
            <fullName evidence="19">ADP-dependent NAD(P)HX dehydratase</fullName>
        </alternativeName>
    </domain>
    <domain>
        <recommendedName>
            <fullName evidence="19">NAD(P)H-hydrate epimerase</fullName>
            <ecNumber evidence="19">5.1.99.6</ecNumber>
        </recommendedName>
    </domain>
</protein>
<keyword evidence="12 17" id="KW-0456">Lyase</keyword>
<comment type="similarity">
    <text evidence="18">Belongs to the NnrE/AIBP family.</text>
</comment>
<evidence type="ECO:0000256" key="18">
    <source>
        <dbReference type="HAMAP-Rule" id="MF_01966"/>
    </source>
</evidence>
<evidence type="ECO:0000313" key="23">
    <source>
        <dbReference type="Proteomes" id="UP000886883"/>
    </source>
</evidence>
<dbReference type="Pfam" id="PF01256">
    <property type="entry name" value="Carb_kinase"/>
    <property type="match status" value="1"/>
</dbReference>
<evidence type="ECO:0000256" key="17">
    <source>
        <dbReference type="HAMAP-Rule" id="MF_01965"/>
    </source>
</evidence>
<feature type="binding site" evidence="17">
    <location>
        <begin position="419"/>
        <end position="423"/>
    </location>
    <ligand>
        <name>AMP</name>
        <dbReference type="ChEBI" id="CHEBI:456215"/>
    </ligand>
</feature>
<comment type="catalytic activity">
    <reaction evidence="15 17 19">
        <text>(6S)-NADHX + ADP = AMP + phosphate + NADH + H(+)</text>
        <dbReference type="Rhea" id="RHEA:32223"/>
        <dbReference type="ChEBI" id="CHEBI:15378"/>
        <dbReference type="ChEBI" id="CHEBI:43474"/>
        <dbReference type="ChEBI" id="CHEBI:57945"/>
        <dbReference type="ChEBI" id="CHEBI:64074"/>
        <dbReference type="ChEBI" id="CHEBI:456215"/>
        <dbReference type="ChEBI" id="CHEBI:456216"/>
        <dbReference type="EC" id="4.2.1.136"/>
    </reaction>
</comment>
<evidence type="ECO:0000259" key="21">
    <source>
        <dbReference type="PROSITE" id="PS51385"/>
    </source>
</evidence>
<evidence type="ECO:0000256" key="5">
    <source>
        <dbReference type="ARBA" id="ARBA00022723"/>
    </source>
</evidence>
<dbReference type="Proteomes" id="UP000886883">
    <property type="component" value="Unassembled WGS sequence"/>
</dbReference>
<organism evidence="22 23">
    <name type="scientific">Candidatus Eisenbergiella merdigallinarum</name>
    <dbReference type="NCBI Taxonomy" id="2838552"/>
    <lineage>
        <taxon>Bacteria</taxon>
        <taxon>Bacillati</taxon>
        <taxon>Bacillota</taxon>
        <taxon>Clostridia</taxon>
        <taxon>Lachnospirales</taxon>
        <taxon>Lachnospiraceae</taxon>
        <taxon>Eisenbergiella</taxon>
    </lineage>
</organism>
<evidence type="ECO:0000256" key="12">
    <source>
        <dbReference type="ARBA" id="ARBA00023239"/>
    </source>
</evidence>
<dbReference type="EMBL" id="DWXE01000006">
    <property type="protein sequence ID" value="HJB90152.1"/>
    <property type="molecule type" value="Genomic_DNA"/>
</dbReference>
<evidence type="ECO:0000256" key="13">
    <source>
        <dbReference type="ARBA" id="ARBA00023268"/>
    </source>
</evidence>
<dbReference type="SUPFAM" id="SSF64153">
    <property type="entry name" value="YjeF N-terminal domain-like"/>
    <property type="match status" value="1"/>
</dbReference>
<dbReference type="HAMAP" id="MF_01966">
    <property type="entry name" value="NADHX_epimerase"/>
    <property type="match status" value="1"/>
</dbReference>
<dbReference type="Gene3D" id="3.40.50.10260">
    <property type="entry name" value="YjeF N-terminal domain"/>
    <property type="match status" value="1"/>
</dbReference>
<reference evidence="22" key="2">
    <citation type="submission" date="2021-04" db="EMBL/GenBank/DDBJ databases">
        <authorList>
            <person name="Gilroy R."/>
        </authorList>
    </citation>
    <scope>NUCLEOTIDE SEQUENCE</scope>
    <source>
        <strain evidence="22">USAMLcec3-2134</strain>
    </source>
</reference>
<feature type="binding site" evidence="17">
    <location>
        <position position="322"/>
    </location>
    <ligand>
        <name>(6S)-NADPHX</name>
        <dbReference type="ChEBI" id="CHEBI:64076"/>
    </ligand>
</feature>
<evidence type="ECO:0000256" key="15">
    <source>
        <dbReference type="ARBA" id="ARBA00048238"/>
    </source>
</evidence>
<dbReference type="PROSITE" id="PS51383">
    <property type="entry name" value="YJEF_C_3"/>
    <property type="match status" value="1"/>
</dbReference>
<evidence type="ECO:0000256" key="16">
    <source>
        <dbReference type="ARBA" id="ARBA00049209"/>
    </source>
</evidence>
<keyword evidence="9 18" id="KW-0630">Potassium</keyword>
<dbReference type="GO" id="GO:0052856">
    <property type="term" value="F:NAD(P)HX epimerase activity"/>
    <property type="evidence" value="ECO:0007669"/>
    <property type="project" value="UniProtKB-UniRule"/>
</dbReference>
<evidence type="ECO:0000256" key="3">
    <source>
        <dbReference type="ARBA" id="ARBA00006001"/>
    </source>
</evidence>
<evidence type="ECO:0000256" key="10">
    <source>
        <dbReference type="ARBA" id="ARBA00023027"/>
    </source>
</evidence>
<comment type="function">
    <text evidence="14 19">Bifunctional enzyme that catalyzes the epimerization of the S- and R-forms of NAD(P)HX and the dehydration of the S-form of NAD(P)HX at the expense of ADP, which is converted to AMP. This allows the repair of both epimers of NAD(P)HX, a damaged form of NAD(P)H that is a result of enzymatic or heat-dependent hydration.</text>
</comment>
<comment type="similarity">
    <text evidence="17">Belongs to the NnrD/CARKD family.</text>
</comment>
<dbReference type="PANTHER" id="PTHR12592:SF0">
    <property type="entry name" value="ATP-DEPENDENT (S)-NAD(P)H-HYDRATE DEHYDRATASE"/>
    <property type="match status" value="1"/>
</dbReference>
<dbReference type="SUPFAM" id="SSF53613">
    <property type="entry name" value="Ribokinase-like"/>
    <property type="match status" value="1"/>
</dbReference>
<dbReference type="InterPro" id="IPR000631">
    <property type="entry name" value="CARKD"/>
</dbReference>
<dbReference type="PIRSF" id="PIRSF017184">
    <property type="entry name" value="Nnr"/>
    <property type="match status" value="1"/>
</dbReference>
<keyword evidence="6 17" id="KW-0547">Nucleotide-binding</keyword>
<dbReference type="GO" id="GO:0052855">
    <property type="term" value="F:ADP-dependent NAD(P)H-hydrate dehydratase activity"/>
    <property type="evidence" value="ECO:0007669"/>
    <property type="project" value="UniProtKB-UniRule"/>
</dbReference>
<dbReference type="EC" id="4.2.1.136" evidence="19"/>
<comment type="similarity">
    <text evidence="4 19">In the C-terminal section; belongs to the NnrD/CARKD family.</text>
</comment>
<dbReference type="InterPro" id="IPR036652">
    <property type="entry name" value="YjeF_N_dom_sf"/>
</dbReference>
<evidence type="ECO:0000313" key="22">
    <source>
        <dbReference type="EMBL" id="HJB90152.1"/>
    </source>
</evidence>
<accession>A0A9D2MNS0</accession>
<dbReference type="InterPro" id="IPR029056">
    <property type="entry name" value="Ribokinase-like"/>
</dbReference>
<dbReference type="InterPro" id="IPR004443">
    <property type="entry name" value="YjeF_N_dom"/>
</dbReference>
<comment type="function">
    <text evidence="18">Catalyzes the epimerization of the S- and R-forms of NAD(P)HX, a damaged form of NAD(P)H that is a result of enzymatic or heat-dependent hydration. This is a prerequisite for the S-specific NAD(P)H-hydrate dehydratase to allow the repair of both epimers of NAD(P)HX.</text>
</comment>
<comment type="catalytic activity">
    <reaction evidence="1 18 19">
        <text>(6R)-NADHX = (6S)-NADHX</text>
        <dbReference type="Rhea" id="RHEA:32215"/>
        <dbReference type="ChEBI" id="CHEBI:64074"/>
        <dbReference type="ChEBI" id="CHEBI:64075"/>
        <dbReference type="EC" id="5.1.99.6"/>
    </reaction>
</comment>
<evidence type="ECO:0000256" key="11">
    <source>
        <dbReference type="ARBA" id="ARBA00023235"/>
    </source>
</evidence>
<feature type="binding site" evidence="18">
    <location>
        <begin position="70"/>
        <end position="74"/>
    </location>
    <ligand>
        <name>(6S)-NADPHX</name>
        <dbReference type="ChEBI" id="CHEBI:64076"/>
    </ligand>
</feature>
<feature type="domain" description="YjeF N-terminal" evidence="21">
    <location>
        <begin position="10"/>
        <end position="222"/>
    </location>
</feature>
<comment type="caution">
    <text evidence="22">The sequence shown here is derived from an EMBL/GenBank/DDBJ whole genome shotgun (WGS) entry which is preliminary data.</text>
</comment>
<dbReference type="Gene3D" id="3.40.1190.20">
    <property type="match status" value="1"/>
</dbReference>
<gene>
    <name evidence="18" type="primary">nnrE</name>
    <name evidence="17" type="synonym">nnrD</name>
    <name evidence="22" type="ORF">H9763_01660</name>
</gene>
<comment type="catalytic activity">
    <reaction evidence="16 17 19">
        <text>(6S)-NADPHX + ADP = AMP + phosphate + NADPH + H(+)</text>
        <dbReference type="Rhea" id="RHEA:32235"/>
        <dbReference type="ChEBI" id="CHEBI:15378"/>
        <dbReference type="ChEBI" id="CHEBI:43474"/>
        <dbReference type="ChEBI" id="CHEBI:57783"/>
        <dbReference type="ChEBI" id="CHEBI:64076"/>
        <dbReference type="ChEBI" id="CHEBI:456215"/>
        <dbReference type="ChEBI" id="CHEBI:456216"/>
        <dbReference type="EC" id="4.2.1.136"/>
    </reaction>
</comment>
<name>A0A9D2MNS0_9FIRM</name>
<comment type="function">
    <text evidence="17">Catalyzes the dehydration of the S-form of NAD(P)HX at the expense of ADP, which is converted to AMP. Together with NAD(P)HX epimerase, which catalyzes the epimerization of the S- and R-forms, the enzyme allows the repair of both epimers of NAD(P)HX, a damaged form of NAD(P)H that is a result of enzymatic or heat-dependent hydration.</text>
</comment>